<dbReference type="InterPro" id="IPR009057">
    <property type="entry name" value="Homeodomain-like_sf"/>
</dbReference>
<organism evidence="4 5">
    <name type="scientific">Hymenobacter jejuensis</name>
    <dbReference type="NCBI Taxonomy" id="2502781"/>
    <lineage>
        <taxon>Bacteria</taxon>
        <taxon>Pseudomonadati</taxon>
        <taxon>Bacteroidota</taxon>
        <taxon>Cytophagia</taxon>
        <taxon>Cytophagales</taxon>
        <taxon>Hymenobacteraceae</taxon>
        <taxon>Hymenobacter</taxon>
    </lineage>
</organism>
<feature type="DNA-binding region" description="H-T-H motif" evidence="2">
    <location>
        <begin position="26"/>
        <end position="45"/>
    </location>
</feature>
<proteinExistence type="predicted"/>
<feature type="domain" description="HTH tetR-type" evidence="3">
    <location>
        <begin position="3"/>
        <end position="63"/>
    </location>
</feature>
<dbReference type="Proteomes" id="UP000305398">
    <property type="component" value="Chromosome"/>
</dbReference>
<dbReference type="AlphaFoldDB" id="A0A5B7ZZ90"/>
<dbReference type="GO" id="GO:0003677">
    <property type="term" value="F:DNA binding"/>
    <property type="evidence" value="ECO:0007669"/>
    <property type="project" value="UniProtKB-UniRule"/>
</dbReference>
<keyword evidence="1 2" id="KW-0238">DNA-binding</keyword>
<gene>
    <name evidence="4" type="ORF">FHG12_08565</name>
</gene>
<evidence type="ECO:0000256" key="2">
    <source>
        <dbReference type="PROSITE-ProRule" id="PRU00335"/>
    </source>
</evidence>
<accession>A0A5B7ZZ90</accession>
<evidence type="ECO:0000259" key="3">
    <source>
        <dbReference type="PROSITE" id="PS50977"/>
    </source>
</evidence>
<protein>
    <submittedName>
        <fullName evidence="4">TetR/AcrR family transcriptional regulator</fullName>
    </submittedName>
</protein>
<dbReference type="RefSeq" id="WP_139515335.1">
    <property type="nucleotide sequence ID" value="NZ_CP040896.1"/>
</dbReference>
<sequence>MQPNLKSTLLDEVQQLFHRHGVRALSEDQIITSLSISPATFYEMFQDKNDLVDQAARHDLERQKREHAAMFAKAGSPVERILLLLQHGIKELRNIPGTLYSEIQQDHPQTWAMMLDHLATYSYPQIHNLLNDGILQKQFRSDINIELVTKIILEQVNLLLNADIFPPSRYNLSEVFRSIYLYYIRGICTDEGFKLVAAHFSKA</sequence>
<dbReference type="OrthoDB" id="881297at2"/>
<name>A0A5B7ZZ90_9BACT</name>
<dbReference type="SUPFAM" id="SSF48498">
    <property type="entry name" value="Tetracyclin repressor-like, C-terminal domain"/>
    <property type="match status" value="1"/>
</dbReference>
<evidence type="ECO:0000313" key="4">
    <source>
        <dbReference type="EMBL" id="QDA60157.1"/>
    </source>
</evidence>
<dbReference type="PROSITE" id="PS50977">
    <property type="entry name" value="HTH_TETR_2"/>
    <property type="match status" value="1"/>
</dbReference>
<dbReference type="EMBL" id="CP040896">
    <property type="protein sequence ID" value="QDA60157.1"/>
    <property type="molecule type" value="Genomic_DNA"/>
</dbReference>
<dbReference type="Gene3D" id="1.10.10.60">
    <property type="entry name" value="Homeodomain-like"/>
    <property type="match status" value="1"/>
</dbReference>
<dbReference type="InterPro" id="IPR001647">
    <property type="entry name" value="HTH_TetR"/>
</dbReference>
<reference evidence="4 5" key="1">
    <citation type="submission" date="2019-06" db="EMBL/GenBank/DDBJ databases">
        <authorList>
            <person name="Srinivasan S."/>
        </authorList>
    </citation>
    <scope>NUCLEOTIDE SEQUENCE [LARGE SCALE GENOMIC DNA]</scope>
    <source>
        <strain evidence="4 5">17J68-5</strain>
    </source>
</reference>
<dbReference type="Pfam" id="PF00440">
    <property type="entry name" value="TetR_N"/>
    <property type="match status" value="1"/>
</dbReference>
<dbReference type="InterPro" id="IPR036271">
    <property type="entry name" value="Tet_transcr_reg_TetR-rel_C_sf"/>
</dbReference>
<keyword evidence="5" id="KW-1185">Reference proteome</keyword>
<dbReference type="KEGG" id="hyj:FHG12_08565"/>
<dbReference type="Gene3D" id="1.10.357.10">
    <property type="entry name" value="Tetracycline Repressor, domain 2"/>
    <property type="match status" value="1"/>
</dbReference>
<evidence type="ECO:0000256" key="1">
    <source>
        <dbReference type="ARBA" id="ARBA00023125"/>
    </source>
</evidence>
<dbReference type="SUPFAM" id="SSF46689">
    <property type="entry name" value="Homeodomain-like"/>
    <property type="match status" value="1"/>
</dbReference>
<evidence type="ECO:0000313" key="5">
    <source>
        <dbReference type="Proteomes" id="UP000305398"/>
    </source>
</evidence>